<evidence type="ECO:0000313" key="3">
    <source>
        <dbReference type="WBParaSite" id="scaffold3670_cov194.g6943"/>
    </source>
</evidence>
<evidence type="ECO:0000256" key="1">
    <source>
        <dbReference type="SAM" id="MobiDB-lite"/>
    </source>
</evidence>
<feature type="region of interest" description="Disordered" evidence="1">
    <location>
        <begin position="72"/>
        <end position="97"/>
    </location>
</feature>
<dbReference type="WBParaSite" id="scaffold3670_cov194.g6943">
    <property type="protein sequence ID" value="scaffold3670_cov194.g6943"/>
    <property type="gene ID" value="scaffold3670_cov194.g6943"/>
</dbReference>
<proteinExistence type="predicted"/>
<keyword evidence="2" id="KW-1185">Reference proteome</keyword>
<organism evidence="2 3">
    <name type="scientific">Meloidogyne javanica</name>
    <name type="common">Root-knot nematode worm</name>
    <dbReference type="NCBI Taxonomy" id="6303"/>
    <lineage>
        <taxon>Eukaryota</taxon>
        <taxon>Metazoa</taxon>
        <taxon>Ecdysozoa</taxon>
        <taxon>Nematoda</taxon>
        <taxon>Chromadorea</taxon>
        <taxon>Rhabditida</taxon>
        <taxon>Tylenchina</taxon>
        <taxon>Tylenchomorpha</taxon>
        <taxon>Tylenchoidea</taxon>
        <taxon>Meloidogynidae</taxon>
        <taxon>Meloidogyninae</taxon>
        <taxon>Meloidogyne</taxon>
        <taxon>Meloidogyne incognita group</taxon>
    </lineage>
</organism>
<sequence length="323" mass="36535">MFCLICIEYAIGKQTGDNGKGSDLEIPLPAGMVSKGKQTGDIGSGIHLSKWKKHDGLAEILKLTGQNLGDKEARSFGDGSHHSGKFANTETNSEPFAELSPDDVQKYRIEINKLKRVDGGFVLALEDYEYTNSIGKKETLEKGSVYKIEKVLEAVRMKNVTGLENVTFRLTSKGLIFSNLQTKKSYLVKENIGGQLQLEFDEENTKERKMLDSDIALILTFNSQRDITGDFKSPHFVFECIKAVADEKCKSMEINGKKWPEIIHYFDAYFNDEETTAFKQVVDNIGNKYKQINDEEYKSRVTLKPETKEKEVKLNSENNEDEE</sequence>
<dbReference type="AlphaFoldDB" id="A0A915MHX4"/>
<name>A0A915MHX4_MELJA</name>
<feature type="compositionally biased region" description="Basic and acidic residues" evidence="1">
    <location>
        <begin position="72"/>
        <end position="81"/>
    </location>
</feature>
<protein>
    <submittedName>
        <fullName evidence="3">Uncharacterized protein</fullName>
    </submittedName>
</protein>
<dbReference type="Proteomes" id="UP000887561">
    <property type="component" value="Unplaced"/>
</dbReference>
<evidence type="ECO:0000313" key="2">
    <source>
        <dbReference type="Proteomes" id="UP000887561"/>
    </source>
</evidence>
<reference evidence="3" key="1">
    <citation type="submission" date="2022-11" db="UniProtKB">
        <authorList>
            <consortium name="WormBaseParasite"/>
        </authorList>
    </citation>
    <scope>IDENTIFICATION</scope>
</reference>
<accession>A0A915MHX4</accession>